<feature type="transmembrane region" description="Helical" evidence="1">
    <location>
        <begin position="168"/>
        <end position="188"/>
    </location>
</feature>
<reference evidence="2 3" key="1">
    <citation type="journal article" date="2013" name="PLoS ONE">
        <title>Genome-Wide Relatedness of Treponema pedis, from Gingiva and Necrotic Skin Lesions of Pigs, with the Human Oral Pathogen Treponema denticola.</title>
        <authorList>
            <person name="Svartstrom O."/>
            <person name="Mushtaq M."/>
            <person name="Pringle M."/>
            <person name="Segerman B."/>
        </authorList>
    </citation>
    <scope>NUCLEOTIDE SEQUENCE [LARGE SCALE GENOMIC DNA]</scope>
    <source>
        <strain evidence="2">T A4</strain>
    </source>
</reference>
<keyword evidence="3" id="KW-1185">Reference proteome</keyword>
<dbReference type="HOGENOM" id="CLU_104654_0_0_12"/>
<dbReference type="Proteomes" id="UP000015620">
    <property type="component" value="Chromosome"/>
</dbReference>
<protein>
    <submittedName>
        <fullName evidence="2">Uncharacterized protein</fullName>
    </submittedName>
</protein>
<evidence type="ECO:0000313" key="2">
    <source>
        <dbReference type="EMBL" id="AGT42787.1"/>
    </source>
</evidence>
<evidence type="ECO:0000313" key="3">
    <source>
        <dbReference type="Proteomes" id="UP000015620"/>
    </source>
</evidence>
<feature type="transmembrane region" description="Helical" evidence="1">
    <location>
        <begin position="15"/>
        <end position="39"/>
    </location>
</feature>
<organism evidence="2 3">
    <name type="scientific">Treponema pedis str. T A4</name>
    <dbReference type="NCBI Taxonomy" id="1291379"/>
    <lineage>
        <taxon>Bacteria</taxon>
        <taxon>Pseudomonadati</taxon>
        <taxon>Spirochaetota</taxon>
        <taxon>Spirochaetia</taxon>
        <taxon>Spirochaetales</taxon>
        <taxon>Treponemataceae</taxon>
        <taxon>Treponema</taxon>
    </lineage>
</organism>
<feature type="transmembrane region" description="Helical" evidence="1">
    <location>
        <begin position="130"/>
        <end position="156"/>
    </location>
</feature>
<dbReference type="PATRIC" id="fig|1291379.3.peg.290"/>
<dbReference type="EMBL" id="CP004120">
    <property type="protein sequence ID" value="AGT42787.1"/>
    <property type="molecule type" value="Genomic_DNA"/>
</dbReference>
<evidence type="ECO:0000256" key="1">
    <source>
        <dbReference type="SAM" id="Phobius"/>
    </source>
</evidence>
<feature type="transmembrane region" description="Helical" evidence="1">
    <location>
        <begin position="89"/>
        <end position="110"/>
    </location>
</feature>
<proteinExistence type="predicted"/>
<gene>
    <name evidence="2" type="ORF">TPE_0291</name>
</gene>
<feature type="transmembrane region" description="Helical" evidence="1">
    <location>
        <begin position="51"/>
        <end position="77"/>
    </location>
</feature>
<keyword evidence="1" id="KW-0812">Transmembrane</keyword>
<keyword evidence="1" id="KW-1133">Transmembrane helix</keyword>
<dbReference type="AlphaFoldDB" id="S5ZJQ9"/>
<dbReference type="KEGG" id="tped:TPE_0291"/>
<accession>S5ZJQ9</accession>
<name>S5ZJQ9_9SPIR</name>
<keyword evidence="1" id="KW-0472">Membrane</keyword>
<sequence>MVVLKQKMIVNGKSLYDIAIGIAFVVVAYSIIFLIFYIITEHIIKNMIVGMIISIIGAVLAIIFPPLGIIIAAIGIISMISKIISVIKMIPMLFLGILCAVLLFADILIIEFNLYDIFDFMYGTIKISIFGLYFTFSKIMLGYISLSALTSLVLAFKYSLKNAMMRQVVIFMAIPITALIVWLAHTVISNAFYQPSEVQQVGIHRRKIFIKTYQRSDGIIVHSHFRSLSHK</sequence>